<dbReference type="InterPro" id="IPR000914">
    <property type="entry name" value="SBP_5_dom"/>
</dbReference>
<dbReference type="Pfam" id="PF00496">
    <property type="entry name" value="SBP_bac_5"/>
    <property type="match status" value="1"/>
</dbReference>
<dbReference type="PIRSF" id="PIRSF002741">
    <property type="entry name" value="MppA"/>
    <property type="match status" value="1"/>
</dbReference>
<sequence>MRRTSERFGGIAAAAALLLSLAACGGGTDGGSAGDGTADPNGVLNVGYTIAAPPMDPHKAPSDVAQFSYSSLVYDRLTRIEPGLKLAPMLAESWEFAADGMAVDFKLRAGVTFSDGAALDAAAVKASLDRAFKDPESTVAPKFTMVDSVEAVDASTVRIRTNRKAADLPYLLAGTGASIISPKALQNPDLDVKPVGSGPYVLTDLKLGEAATFQRRDGYWNPDDAKVETIKIVGLTDDNARLNALRSGQVDLIASKLGQANLTSKLGSGFDFYSYPAGATYALLLNTGNEPLDDPKVRQALNYAVDRPAINEGLLNGYCAPGVQPLTAGTRGYLKNPAAPYGRDLAKAKRLLAEAGHPDGFEMDILIGSGLQPQTEITTALQAQLAEVGVKADIREVDPGQFATLYSQDDYDSLMTTRLGSATPISTLSTNFLNKRYFPGPVPAELTESIAAASDPTAPEADVTAALEKFSSVANEQALDVFICDLPTQIAYNDKVVGAKDMGVAYYTGVLDLRAVSVTKD</sequence>
<evidence type="ECO:0000256" key="1">
    <source>
        <dbReference type="ARBA" id="ARBA00005695"/>
    </source>
</evidence>
<dbReference type="OrthoDB" id="9803988at2"/>
<dbReference type="Gene3D" id="3.10.105.10">
    <property type="entry name" value="Dipeptide-binding Protein, Domain 3"/>
    <property type="match status" value="1"/>
</dbReference>
<evidence type="ECO:0000256" key="3">
    <source>
        <dbReference type="ARBA" id="ARBA00022729"/>
    </source>
</evidence>
<dbReference type="GO" id="GO:0042597">
    <property type="term" value="C:periplasmic space"/>
    <property type="evidence" value="ECO:0007669"/>
    <property type="project" value="UniProtKB-ARBA"/>
</dbReference>
<dbReference type="GO" id="GO:0015833">
    <property type="term" value="P:peptide transport"/>
    <property type="evidence" value="ECO:0007669"/>
    <property type="project" value="TreeGrafter"/>
</dbReference>
<feature type="chain" id="PRO_5038655801" evidence="4">
    <location>
        <begin position="26"/>
        <end position="521"/>
    </location>
</feature>
<feature type="domain" description="Solute-binding protein family 5" evidence="5">
    <location>
        <begin position="85"/>
        <end position="434"/>
    </location>
</feature>
<comment type="similarity">
    <text evidence="1">Belongs to the bacterial solute-binding protein 5 family.</text>
</comment>
<evidence type="ECO:0000259" key="5">
    <source>
        <dbReference type="Pfam" id="PF00496"/>
    </source>
</evidence>
<dbReference type="Proteomes" id="UP000272400">
    <property type="component" value="Unassembled WGS sequence"/>
</dbReference>
<dbReference type="PROSITE" id="PS51257">
    <property type="entry name" value="PROKAR_LIPOPROTEIN"/>
    <property type="match status" value="1"/>
</dbReference>
<dbReference type="InterPro" id="IPR039424">
    <property type="entry name" value="SBP_5"/>
</dbReference>
<dbReference type="GO" id="GO:1904680">
    <property type="term" value="F:peptide transmembrane transporter activity"/>
    <property type="evidence" value="ECO:0007669"/>
    <property type="project" value="TreeGrafter"/>
</dbReference>
<protein>
    <submittedName>
        <fullName evidence="6">Peptide/nickel transport system substrate-binding protein</fullName>
    </submittedName>
</protein>
<organism evidence="6 7">
    <name type="scientific">Actinocorallia herbida</name>
    <dbReference type="NCBI Taxonomy" id="58109"/>
    <lineage>
        <taxon>Bacteria</taxon>
        <taxon>Bacillati</taxon>
        <taxon>Actinomycetota</taxon>
        <taxon>Actinomycetes</taxon>
        <taxon>Streptosporangiales</taxon>
        <taxon>Thermomonosporaceae</taxon>
        <taxon>Actinocorallia</taxon>
    </lineage>
</organism>
<evidence type="ECO:0000256" key="2">
    <source>
        <dbReference type="ARBA" id="ARBA00022448"/>
    </source>
</evidence>
<dbReference type="EMBL" id="RJKE01000001">
    <property type="protein sequence ID" value="ROO87468.1"/>
    <property type="molecule type" value="Genomic_DNA"/>
</dbReference>
<evidence type="ECO:0000256" key="4">
    <source>
        <dbReference type="SAM" id="SignalP"/>
    </source>
</evidence>
<dbReference type="PANTHER" id="PTHR30290:SF9">
    <property type="entry name" value="OLIGOPEPTIDE-BINDING PROTEIN APPA"/>
    <property type="match status" value="1"/>
</dbReference>
<keyword evidence="3 4" id="KW-0732">Signal</keyword>
<evidence type="ECO:0000313" key="7">
    <source>
        <dbReference type="Proteomes" id="UP000272400"/>
    </source>
</evidence>
<evidence type="ECO:0000313" key="6">
    <source>
        <dbReference type="EMBL" id="ROO87468.1"/>
    </source>
</evidence>
<proteinExistence type="inferred from homology"/>
<name>A0A3N1D333_9ACTN</name>
<dbReference type="InterPro" id="IPR030678">
    <property type="entry name" value="Peptide/Ni-bd"/>
</dbReference>
<gene>
    <name evidence="6" type="ORF">EDD29_5076</name>
</gene>
<accession>A0A3N1D333</accession>
<comment type="caution">
    <text evidence="6">The sequence shown here is derived from an EMBL/GenBank/DDBJ whole genome shotgun (WGS) entry which is preliminary data.</text>
</comment>
<dbReference type="GO" id="GO:0043190">
    <property type="term" value="C:ATP-binding cassette (ABC) transporter complex"/>
    <property type="evidence" value="ECO:0007669"/>
    <property type="project" value="InterPro"/>
</dbReference>
<dbReference type="Gene3D" id="3.40.190.10">
    <property type="entry name" value="Periplasmic binding protein-like II"/>
    <property type="match status" value="1"/>
</dbReference>
<dbReference type="RefSeq" id="WP_123666752.1">
    <property type="nucleotide sequence ID" value="NZ_RJKE01000001.1"/>
</dbReference>
<dbReference type="AlphaFoldDB" id="A0A3N1D333"/>
<keyword evidence="2" id="KW-0813">Transport</keyword>
<dbReference type="SUPFAM" id="SSF53850">
    <property type="entry name" value="Periplasmic binding protein-like II"/>
    <property type="match status" value="1"/>
</dbReference>
<keyword evidence="7" id="KW-1185">Reference proteome</keyword>
<feature type="signal peptide" evidence="4">
    <location>
        <begin position="1"/>
        <end position="25"/>
    </location>
</feature>
<dbReference type="PANTHER" id="PTHR30290">
    <property type="entry name" value="PERIPLASMIC BINDING COMPONENT OF ABC TRANSPORTER"/>
    <property type="match status" value="1"/>
</dbReference>
<reference evidence="6 7" key="1">
    <citation type="submission" date="2018-11" db="EMBL/GenBank/DDBJ databases">
        <title>Sequencing the genomes of 1000 actinobacteria strains.</title>
        <authorList>
            <person name="Klenk H.-P."/>
        </authorList>
    </citation>
    <scope>NUCLEOTIDE SEQUENCE [LARGE SCALE GENOMIC DNA]</scope>
    <source>
        <strain evidence="6 7">DSM 44254</strain>
    </source>
</reference>